<dbReference type="AlphaFoldDB" id="A0A7X0IRX6"/>
<feature type="transmembrane region" description="Helical" evidence="9">
    <location>
        <begin position="21"/>
        <end position="44"/>
    </location>
</feature>
<dbReference type="Proteomes" id="UP000565576">
    <property type="component" value="Unassembled WGS sequence"/>
</dbReference>
<feature type="transmembrane region" description="Helical" evidence="9">
    <location>
        <begin position="359"/>
        <end position="381"/>
    </location>
</feature>
<comment type="subcellular location">
    <subcellularLocation>
        <location evidence="1">Cell inner membrane</location>
        <topology evidence="1">Multi-pass membrane protein</topology>
    </subcellularLocation>
    <subcellularLocation>
        <location evidence="9">Cell membrane</location>
        <topology evidence="9">Multi-pass membrane protein</topology>
    </subcellularLocation>
</comment>
<comment type="caution">
    <text evidence="11">The sequence shown here is derived from an EMBL/GenBank/DDBJ whole genome shotgun (WGS) entry which is preliminary data.</text>
</comment>
<keyword evidence="8 9" id="KW-0472">Membrane</keyword>
<dbReference type="PROSITE" id="PS50928">
    <property type="entry name" value="ABC_TM1"/>
    <property type="match status" value="1"/>
</dbReference>
<feature type="transmembrane region" description="Helical" evidence="9">
    <location>
        <begin position="97"/>
        <end position="120"/>
    </location>
</feature>
<dbReference type="PANTHER" id="PTHR30614">
    <property type="entry name" value="MEMBRANE COMPONENT OF AMINO ACID ABC TRANSPORTER"/>
    <property type="match status" value="1"/>
</dbReference>
<evidence type="ECO:0000256" key="8">
    <source>
        <dbReference type="ARBA" id="ARBA00023136"/>
    </source>
</evidence>
<organism evidence="11 12">
    <name type="scientific">Rhizobium lusitanum</name>
    <dbReference type="NCBI Taxonomy" id="293958"/>
    <lineage>
        <taxon>Bacteria</taxon>
        <taxon>Pseudomonadati</taxon>
        <taxon>Pseudomonadota</taxon>
        <taxon>Alphaproteobacteria</taxon>
        <taxon>Hyphomicrobiales</taxon>
        <taxon>Rhizobiaceae</taxon>
        <taxon>Rhizobium/Agrobacterium group</taxon>
        <taxon>Rhizobium</taxon>
    </lineage>
</organism>
<evidence type="ECO:0000256" key="9">
    <source>
        <dbReference type="RuleBase" id="RU363032"/>
    </source>
</evidence>
<dbReference type="EMBL" id="JACHBG010000006">
    <property type="protein sequence ID" value="MBB6485915.1"/>
    <property type="molecule type" value="Genomic_DNA"/>
</dbReference>
<reference evidence="11 12" key="1">
    <citation type="submission" date="2020-08" db="EMBL/GenBank/DDBJ databases">
        <title>Genomic Encyclopedia of Type Strains, Phase IV (KMG-V): Genome sequencing to study the core and pangenomes of soil and plant-associated prokaryotes.</title>
        <authorList>
            <person name="Whitman W."/>
        </authorList>
    </citation>
    <scope>NUCLEOTIDE SEQUENCE [LARGE SCALE GENOMIC DNA]</scope>
    <source>
        <strain evidence="11 12">SEMIA 4060</strain>
    </source>
</reference>
<evidence type="ECO:0000256" key="7">
    <source>
        <dbReference type="ARBA" id="ARBA00022989"/>
    </source>
</evidence>
<keyword evidence="7 9" id="KW-1133">Transmembrane helix</keyword>
<feature type="transmembrane region" description="Helical" evidence="9">
    <location>
        <begin position="179"/>
        <end position="204"/>
    </location>
</feature>
<dbReference type="RefSeq" id="WP_246806321.1">
    <property type="nucleotide sequence ID" value="NZ_JACHBG010000006.1"/>
</dbReference>
<feature type="transmembrane region" description="Helical" evidence="9">
    <location>
        <begin position="213"/>
        <end position="232"/>
    </location>
</feature>
<dbReference type="NCBIfam" id="TIGR01726">
    <property type="entry name" value="HEQRo_perm_3TM"/>
    <property type="match status" value="1"/>
</dbReference>
<dbReference type="Pfam" id="PF00528">
    <property type="entry name" value="BPD_transp_1"/>
    <property type="match status" value="1"/>
</dbReference>
<evidence type="ECO:0000256" key="6">
    <source>
        <dbReference type="ARBA" id="ARBA00022970"/>
    </source>
</evidence>
<dbReference type="GO" id="GO:0022857">
    <property type="term" value="F:transmembrane transporter activity"/>
    <property type="evidence" value="ECO:0007669"/>
    <property type="project" value="InterPro"/>
</dbReference>
<gene>
    <name evidence="11" type="ORF">GGD46_003209</name>
</gene>
<keyword evidence="4" id="KW-1003">Cell membrane</keyword>
<dbReference type="InterPro" id="IPR035906">
    <property type="entry name" value="MetI-like_sf"/>
</dbReference>
<dbReference type="CDD" id="cd06261">
    <property type="entry name" value="TM_PBP2"/>
    <property type="match status" value="1"/>
</dbReference>
<protein>
    <submittedName>
        <fullName evidence="11">General L-amino acid transport system permease protein</fullName>
    </submittedName>
</protein>
<evidence type="ECO:0000256" key="5">
    <source>
        <dbReference type="ARBA" id="ARBA00022692"/>
    </source>
</evidence>
<sequence length="393" mass="41906">MHSRHVGSGFSKPGPLRRVRLWLGPAPAAQAAVLLALGAVLWYFGANIVATMHRLGIEPGFAFLSQRANFEIGESLIAYSSSDNYGRALLAGLVNTIYVASVGCIIATLLGIALGVAQMTRNLILTSFVRCYIEIFRNTPLLLQLFLWSAIFHNLPAARRATEIAGTYLSNRGVYIPKFVLAGNAPVASIGLALLCGLVVAVALRRLLLGRPFYATQISLATVIAATVTFWLTGGSVDLDLPIKGGFNISGGLSLSPEFAGLLAGLVFNSAATIAEIVRGGIQSVQNGQWEAARSLGLRPGHIMRLIVLPQALRVITPLMTSSYLDLTKNSSLAVAIGYPDLVNVGNTTANTTGQTLEAITIIAGAYLTLNLIVSLAMNLFNRHITRRGNRRQ</sequence>
<keyword evidence="5 9" id="KW-0812">Transmembrane</keyword>
<dbReference type="InterPro" id="IPR043429">
    <property type="entry name" value="ArtM/GltK/GlnP/TcyL/YhdX-like"/>
</dbReference>
<evidence type="ECO:0000259" key="10">
    <source>
        <dbReference type="PROSITE" id="PS50928"/>
    </source>
</evidence>
<proteinExistence type="inferred from homology"/>
<evidence type="ECO:0000313" key="12">
    <source>
        <dbReference type="Proteomes" id="UP000565576"/>
    </source>
</evidence>
<dbReference type="GO" id="GO:0043190">
    <property type="term" value="C:ATP-binding cassette (ABC) transporter complex"/>
    <property type="evidence" value="ECO:0007669"/>
    <property type="project" value="InterPro"/>
</dbReference>
<dbReference type="InterPro" id="IPR010065">
    <property type="entry name" value="AA_ABC_transptr_permease_3TM"/>
</dbReference>
<name>A0A7X0IRX6_9HYPH</name>
<comment type="similarity">
    <text evidence="2">Belongs to the binding-protein-dependent transport system permease family. HisMQ subfamily.</text>
</comment>
<dbReference type="SUPFAM" id="SSF161098">
    <property type="entry name" value="MetI-like"/>
    <property type="match status" value="1"/>
</dbReference>
<evidence type="ECO:0000256" key="2">
    <source>
        <dbReference type="ARBA" id="ARBA00010072"/>
    </source>
</evidence>
<evidence type="ECO:0000256" key="4">
    <source>
        <dbReference type="ARBA" id="ARBA00022475"/>
    </source>
</evidence>
<dbReference type="PANTHER" id="PTHR30614:SF37">
    <property type="entry name" value="AMINO-ACID ABC TRANSPORTER PERMEASE PROTEIN YHDX-RELATED"/>
    <property type="match status" value="1"/>
</dbReference>
<keyword evidence="6" id="KW-0029">Amino-acid transport</keyword>
<dbReference type="Gene3D" id="1.10.3720.10">
    <property type="entry name" value="MetI-like"/>
    <property type="match status" value="2"/>
</dbReference>
<keyword evidence="3 9" id="KW-0813">Transport</keyword>
<feature type="domain" description="ABC transmembrane type-1" evidence="10">
    <location>
        <begin position="93"/>
        <end position="378"/>
    </location>
</feature>
<dbReference type="GO" id="GO:0006865">
    <property type="term" value="P:amino acid transport"/>
    <property type="evidence" value="ECO:0007669"/>
    <property type="project" value="UniProtKB-KW"/>
</dbReference>
<feature type="transmembrane region" description="Helical" evidence="9">
    <location>
        <begin position="141"/>
        <end position="159"/>
    </location>
</feature>
<evidence type="ECO:0000256" key="3">
    <source>
        <dbReference type="ARBA" id="ARBA00022448"/>
    </source>
</evidence>
<dbReference type="InterPro" id="IPR000515">
    <property type="entry name" value="MetI-like"/>
</dbReference>
<accession>A0A7X0IRX6</accession>
<evidence type="ECO:0000256" key="1">
    <source>
        <dbReference type="ARBA" id="ARBA00004429"/>
    </source>
</evidence>
<evidence type="ECO:0000313" key="11">
    <source>
        <dbReference type="EMBL" id="MBB6485915.1"/>
    </source>
</evidence>